<proteinExistence type="predicted"/>
<gene>
    <name evidence="1" type="ORF">KPH14_012198</name>
</gene>
<accession>A0AAD9RGG9</accession>
<evidence type="ECO:0000313" key="1">
    <source>
        <dbReference type="EMBL" id="KAK2578843.1"/>
    </source>
</evidence>
<evidence type="ECO:0000313" key="2">
    <source>
        <dbReference type="Proteomes" id="UP001258017"/>
    </source>
</evidence>
<comment type="caution">
    <text evidence="1">The sequence shown here is derived from an EMBL/GenBank/DDBJ whole genome shotgun (WGS) entry which is preliminary data.</text>
</comment>
<keyword evidence="2" id="KW-1185">Reference proteome</keyword>
<reference evidence="1" key="2">
    <citation type="journal article" date="2023" name="Commun. Biol.">
        <title>Intrasexual cuticular hydrocarbon dimorphism in a wasp sheds light on hydrocarbon biosynthesis genes in Hymenoptera.</title>
        <authorList>
            <person name="Moris V.C."/>
            <person name="Podsiadlowski L."/>
            <person name="Martin S."/>
            <person name="Oeyen J.P."/>
            <person name="Donath A."/>
            <person name="Petersen M."/>
            <person name="Wilbrandt J."/>
            <person name="Misof B."/>
            <person name="Liedtke D."/>
            <person name="Thamm M."/>
            <person name="Scheiner R."/>
            <person name="Schmitt T."/>
            <person name="Niehuis O."/>
        </authorList>
    </citation>
    <scope>NUCLEOTIDE SEQUENCE</scope>
    <source>
        <strain evidence="1">GBR_01_08_01A</strain>
    </source>
</reference>
<organism evidence="1 2">
    <name type="scientific">Odynerus spinipes</name>
    <dbReference type="NCBI Taxonomy" id="1348599"/>
    <lineage>
        <taxon>Eukaryota</taxon>
        <taxon>Metazoa</taxon>
        <taxon>Ecdysozoa</taxon>
        <taxon>Arthropoda</taxon>
        <taxon>Hexapoda</taxon>
        <taxon>Insecta</taxon>
        <taxon>Pterygota</taxon>
        <taxon>Neoptera</taxon>
        <taxon>Endopterygota</taxon>
        <taxon>Hymenoptera</taxon>
        <taxon>Apocrita</taxon>
        <taxon>Aculeata</taxon>
        <taxon>Vespoidea</taxon>
        <taxon>Vespidae</taxon>
        <taxon>Eumeninae</taxon>
        <taxon>Odynerus</taxon>
    </lineage>
</organism>
<dbReference type="EMBL" id="JAIFRP010000151">
    <property type="protein sequence ID" value="KAK2578843.1"/>
    <property type="molecule type" value="Genomic_DNA"/>
</dbReference>
<name>A0AAD9RGG9_9HYME</name>
<reference evidence="1" key="1">
    <citation type="submission" date="2021-08" db="EMBL/GenBank/DDBJ databases">
        <authorList>
            <person name="Misof B."/>
            <person name="Oliver O."/>
            <person name="Podsiadlowski L."/>
            <person name="Donath A."/>
            <person name="Peters R."/>
            <person name="Mayer C."/>
            <person name="Rust J."/>
            <person name="Gunkel S."/>
            <person name="Lesny P."/>
            <person name="Martin S."/>
            <person name="Oeyen J.P."/>
            <person name="Petersen M."/>
            <person name="Panagiotis P."/>
            <person name="Wilbrandt J."/>
            <person name="Tanja T."/>
        </authorList>
    </citation>
    <scope>NUCLEOTIDE SEQUENCE</scope>
    <source>
        <strain evidence="1">GBR_01_08_01A</strain>
        <tissue evidence="1">Thorax + abdomen</tissue>
    </source>
</reference>
<sequence length="83" mass="9379">MLEVPPLTEPPSTVAECIPEHKAVLQDDILNIIGARLEAENKTGAAIHKDVSLRWSEILKRGLPSDEVRKLREKYPVPRLEEQ</sequence>
<dbReference type="Proteomes" id="UP001258017">
    <property type="component" value="Unassembled WGS sequence"/>
</dbReference>
<protein>
    <submittedName>
        <fullName evidence="1">Uncharacterized protein</fullName>
    </submittedName>
</protein>
<dbReference type="AlphaFoldDB" id="A0AAD9RGG9"/>